<dbReference type="PROSITE" id="PS00198">
    <property type="entry name" value="4FE4S_FER_1"/>
    <property type="match status" value="1"/>
</dbReference>
<protein>
    <submittedName>
        <fullName evidence="11">4Fe-4S binding domain-containing protein</fullName>
    </submittedName>
    <submittedName>
        <fullName evidence="10">4Fe-4S binding protein</fullName>
    </submittedName>
    <submittedName>
        <fullName evidence="9">4Fe-4S ferredoxin</fullName>
    </submittedName>
</protein>
<keyword evidence="6" id="KW-0411">Iron-sulfur</keyword>
<feature type="transmembrane region" description="Helical" evidence="7">
    <location>
        <begin position="7"/>
        <end position="37"/>
    </location>
</feature>
<dbReference type="Gene3D" id="3.30.70.20">
    <property type="match status" value="1"/>
</dbReference>
<dbReference type="InterPro" id="IPR051684">
    <property type="entry name" value="Electron_Trans/Redox"/>
</dbReference>
<keyword evidence="7" id="KW-0812">Transmembrane</keyword>
<keyword evidence="7" id="KW-1133">Transmembrane helix</keyword>
<evidence type="ECO:0000313" key="14">
    <source>
        <dbReference type="Proteomes" id="UP000267921"/>
    </source>
</evidence>
<dbReference type="KEGG" id="mhaz:BHR79_00680"/>
<evidence type="ECO:0000256" key="3">
    <source>
        <dbReference type="ARBA" id="ARBA00022723"/>
    </source>
</evidence>
<feature type="transmembrane region" description="Helical" evidence="7">
    <location>
        <begin position="78"/>
        <end position="97"/>
    </location>
</feature>
<feature type="domain" description="4Fe-4S ferredoxin-type" evidence="8">
    <location>
        <begin position="154"/>
        <end position="176"/>
    </location>
</feature>
<keyword evidence="3" id="KW-0479">Metal-binding</keyword>
<dbReference type="GO" id="GO:0046872">
    <property type="term" value="F:metal ion binding"/>
    <property type="evidence" value="ECO:0007669"/>
    <property type="project" value="UniProtKB-KW"/>
</dbReference>
<evidence type="ECO:0000256" key="2">
    <source>
        <dbReference type="ARBA" id="ARBA00022485"/>
    </source>
</evidence>
<dbReference type="PROSITE" id="PS51379">
    <property type="entry name" value="4FE4S_FER_2"/>
    <property type="match status" value="2"/>
</dbReference>
<evidence type="ECO:0000256" key="5">
    <source>
        <dbReference type="ARBA" id="ARBA00023004"/>
    </source>
</evidence>
<reference evidence="9 12" key="1">
    <citation type="submission" date="2016-10" db="EMBL/GenBank/DDBJ databases">
        <title>Methanohalophilus halophilus.</title>
        <authorList>
            <person name="L'haridon S."/>
        </authorList>
    </citation>
    <scope>NUCLEOTIDE SEQUENCE [LARGE SCALE GENOMIC DNA]</scope>
    <source>
        <strain evidence="9 12">Z-7982</strain>
    </source>
</reference>
<evidence type="ECO:0000313" key="12">
    <source>
        <dbReference type="Proteomes" id="UP000186879"/>
    </source>
</evidence>
<evidence type="ECO:0000256" key="6">
    <source>
        <dbReference type="ARBA" id="ARBA00023014"/>
    </source>
</evidence>
<feature type="domain" description="4Fe-4S ferredoxin-type" evidence="8">
    <location>
        <begin position="180"/>
        <end position="205"/>
    </location>
</feature>
<sequence length="205" mass="23256">MLKITRYLWLLVLVVSLGGLWYPYLGYLMAVVMITLLATSVVRGRWFCGNLCPRGSLYDFVLSKVSRKQDIPESLKSFWLRIPLLVLMMTVMIYRVSVVFATQNMFEKIGVVLVSMCIVTTSLAIMLGGFYNSRTWCTVCPMGTAQRIIGGDRYQLKMAHELCIDCKKCEKVCPMELTVRDIGNNPDCIKCGRCVEACPKDALYF</sequence>
<dbReference type="Pfam" id="PF12801">
    <property type="entry name" value="Fer4_5"/>
    <property type="match status" value="2"/>
</dbReference>
<keyword evidence="5" id="KW-0408">Iron</keyword>
<name>A0A1L3PZU3_9EURY</name>
<evidence type="ECO:0000259" key="8">
    <source>
        <dbReference type="PROSITE" id="PS51379"/>
    </source>
</evidence>
<dbReference type="Proteomes" id="UP000186879">
    <property type="component" value="Chromosome"/>
</dbReference>
<dbReference type="Proteomes" id="UP000198669">
    <property type="component" value="Unassembled WGS sequence"/>
</dbReference>
<organism evidence="9 12">
    <name type="scientific">Methanohalophilus halophilus</name>
    <dbReference type="NCBI Taxonomy" id="2177"/>
    <lineage>
        <taxon>Archaea</taxon>
        <taxon>Methanobacteriati</taxon>
        <taxon>Methanobacteriota</taxon>
        <taxon>Stenosarchaea group</taxon>
        <taxon>Methanomicrobia</taxon>
        <taxon>Methanosarcinales</taxon>
        <taxon>Methanosarcinaceae</taxon>
        <taxon>Methanohalophilus</taxon>
    </lineage>
</organism>
<dbReference type="GO" id="GO:0005886">
    <property type="term" value="C:plasma membrane"/>
    <property type="evidence" value="ECO:0007669"/>
    <property type="project" value="TreeGrafter"/>
</dbReference>
<evidence type="ECO:0000313" key="11">
    <source>
        <dbReference type="EMBL" id="SDW81340.1"/>
    </source>
</evidence>
<dbReference type="Pfam" id="PF13187">
    <property type="entry name" value="Fer4_9"/>
    <property type="match status" value="1"/>
</dbReference>
<reference evidence="10 14" key="3">
    <citation type="submission" date="2018-10" db="EMBL/GenBank/DDBJ databases">
        <title>Cultivation of a novel Methanohalophilus strain from Kebrit Deep of the Red Sea and a genomic comparison of members of the genus Methanohalophilus.</title>
        <authorList>
            <person name="Guan Y."/>
            <person name="Ngugi D.K."/>
            <person name="Stingl U."/>
        </authorList>
    </citation>
    <scope>NUCLEOTIDE SEQUENCE [LARGE SCALE GENOMIC DNA]</scope>
    <source>
        <strain evidence="10 14">DSM 3094</strain>
    </source>
</reference>
<keyword evidence="7" id="KW-0472">Membrane</keyword>
<accession>A0A1L3PZU3</accession>
<reference evidence="11 13" key="2">
    <citation type="submission" date="2016-10" db="EMBL/GenBank/DDBJ databases">
        <authorList>
            <person name="de Groot N.N."/>
        </authorList>
    </citation>
    <scope>NUCLEOTIDE SEQUENCE [LARGE SCALE GENOMIC DNA]</scope>
    <source>
        <strain evidence="11 13">Z-7982</strain>
    </source>
</reference>
<evidence type="ECO:0000256" key="7">
    <source>
        <dbReference type="SAM" id="Phobius"/>
    </source>
</evidence>
<evidence type="ECO:0000313" key="13">
    <source>
        <dbReference type="Proteomes" id="UP000198669"/>
    </source>
</evidence>
<dbReference type="PANTHER" id="PTHR30176">
    <property type="entry name" value="FERREDOXIN-TYPE PROTEIN NAPH"/>
    <property type="match status" value="1"/>
</dbReference>
<evidence type="ECO:0000313" key="10">
    <source>
        <dbReference type="EMBL" id="RNI11087.1"/>
    </source>
</evidence>
<feature type="transmembrane region" description="Helical" evidence="7">
    <location>
        <begin position="109"/>
        <end position="131"/>
    </location>
</feature>
<dbReference type="GO" id="GO:0016491">
    <property type="term" value="F:oxidoreductase activity"/>
    <property type="evidence" value="ECO:0007669"/>
    <property type="project" value="UniProtKB-ARBA"/>
</dbReference>
<dbReference type="InterPro" id="IPR017896">
    <property type="entry name" value="4Fe4S_Fe-S-bd"/>
</dbReference>
<dbReference type="STRING" id="2177.BHR79_00680"/>
<dbReference type="EMBL" id="FNMU01000005">
    <property type="protein sequence ID" value="SDW81340.1"/>
    <property type="molecule type" value="Genomic_DNA"/>
</dbReference>
<keyword evidence="4" id="KW-0249">Electron transport</keyword>
<dbReference type="GeneID" id="30582224"/>
<keyword evidence="2" id="KW-0004">4Fe-4S</keyword>
<evidence type="ECO:0000313" key="9">
    <source>
        <dbReference type="EMBL" id="APH38142.1"/>
    </source>
</evidence>
<dbReference type="GO" id="GO:0051539">
    <property type="term" value="F:4 iron, 4 sulfur cluster binding"/>
    <property type="evidence" value="ECO:0007669"/>
    <property type="project" value="UniProtKB-KW"/>
</dbReference>
<dbReference type="PANTHER" id="PTHR30176:SF3">
    <property type="entry name" value="FERREDOXIN-TYPE PROTEIN NAPH"/>
    <property type="match status" value="1"/>
</dbReference>
<dbReference type="AlphaFoldDB" id="A0A1L3PZU3"/>
<keyword evidence="12" id="KW-1185">Reference proteome</keyword>
<keyword evidence="1" id="KW-0813">Transport</keyword>
<proteinExistence type="predicted"/>
<dbReference type="Proteomes" id="UP000267921">
    <property type="component" value="Unassembled WGS sequence"/>
</dbReference>
<dbReference type="SUPFAM" id="SSF54862">
    <property type="entry name" value="4Fe-4S ferredoxins"/>
    <property type="match status" value="1"/>
</dbReference>
<evidence type="ECO:0000256" key="4">
    <source>
        <dbReference type="ARBA" id="ARBA00022982"/>
    </source>
</evidence>
<dbReference type="EMBL" id="RJJG01000001">
    <property type="protein sequence ID" value="RNI11087.1"/>
    <property type="molecule type" value="Genomic_DNA"/>
</dbReference>
<evidence type="ECO:0000256" key="1">
    <source>
        <dbReference type="ARBA" id="ARBA00022448"/>
    </source>
</evidence>
<dbReference type="OrthoDB" id="23478at2157"/>
<dbReference type="InterPro" id="IPR017900">
    <property type="entry name" value="4Fe4S_Fe_S_CS"/>
</dbReference>
<gene>
    <name evidence="9" type="ORF">BHR79_00680</name>
    <name evidence="10" type="ORF">EFE40_02120</name>
    <name evidence="11" type="ORF">SAMN04515625_1641</name>
</gene>
<dbReference type="RefSeq" id="WP_072560334.1">
    <property type="nucleotide sequence ID" value="NZ_CP017921.1"/>
</dbReference>
<dbReference type="EMBL" id="CP017921">
    <property type="protein sequence ID" value="APH38142.1"/>
    <property type="molecule type" value="Genomic_DNA"/>
</dbReference>